<dbReference type="Proteomes" id="UP000829476">
    <property type="component" value="Chromosome"/>
</dbReference>
<keyword evidence="7" id="KW-0479">Metal-binding</keyword>
<accession>A0ABY3YMM3</accession>
<organism evidence="14 15">
    <name type="scientific">Zhouia spongiae</name>
    <dbReference type="NCBI Taxonomy" id="2202721"/>
    <lineage>
        <taxon>Bacteria</taxon>
        <taxon>Pseudomonadati</taxon>
        <taxon>Bacteroidota</taxon>
        <taxon>Flavobacteriia</taxon>
        <taxon>Flavobacteriales</taxon>
        <taxon>Flavobacteriaceae</taxon>
        <taxon>Zhouia</taxon>
    </lineage>
</organism>
<dbReference type="Pfam" id="PF00753">
    <property type="entry name" value="Lactamase_B"/>
    <property type="match status" value="1"/>
</dbReference>
<evidence type="ECO:0000256" key="3">
    <source>
        <dbReference type="ARBA" id="ARBA00004418"/>
    </source>
</evidence>
<keyword evidence="12" id="KW-0046">Antibiotic resistance</keyword>
<feature type="domain" description="Metallo-beta-lactamase" evidence="13">
    <location>
        <begin position="54"/>
        <end position="223"/>
    </location>
</feature>
<keyword evidence="15" id="KW-1185">Reference proteome</keyword>
<sequence>MKNLPFIILITLLCYGCKSNKHSYQSETLEIIQLTPKTFIHTSFLETDNYGIVPCNGLVFIDRGEAIVFDTPINNAISDELIFIIEEKLKAKIKAVVPTHFHEDCLGGLEAFHKKNITSYANQTTVSLLKNKSLAVPKVGFKDTIQFQIGKEAVLCHFFGEGHTKDNIVGYIPSEKTLFGGCLIKALNSGKGNLDDANIKEWTSTITNLKNSIQHIDHVVPGHGKSGDKNLLDYTANMFREYAPH</sequence>
<dbReference type="NCBIfam" id="NF033088">
    <property type="entry name" value="bla_subclass_B1"/>
    <property type="match status" value="1"/>
</dbReference>
<proteinExistence type="inferred from homology"/>
<keyword evidence="10 14" id="KW-0378">Hydrolase</keyword>
<keyword evidence="9" id="KW-0574">Periplasm</keyword>
<protein>
    <recommendedName>
        <fullName evidence="6">beta-lactamase</fullName>
        <ecNumber evidence="6">3.5.2.6</ecNumber>
    </recommendedName>
</protein>
<dbReference type="EC" id="3.5.2.6" evidence="6"/>
<evidence type="ECO:0000256" key="6">
    <source>
        <dbReference type="ARBA" id="ARBA00012865"/>
    </source>
</evidence>
<keyword evidence="11" id="KW-0862">Zinc</keyword>
<evidence type="ECO:0000256" key="2">
    <source>
        <dbReference type="ARBA" id="ARBA00001947"/>
    </source>
</evidence>
<dbReference type="InterPro" id="IPR001279">
    <property type="entry name" value="Metallo-B-lactamas"/>
</dbReference>
<evidence type="ECO:0000256" key="7">
    <source>
        <dbReference type="ARBA" id="ARBA00022723"/>
    </source>
</evidence>
<dbReference type="RefSeq" id="WP_242937475.1">
    <property type="nucleotide sequence ID" value="NZ_CP094326.1"/>
</dbReference>
<evidence type="ECO:0000256" key="1">
    <source>
        <dbReference type="ARBA" id="ARBA00001526"/>
    </source>
</evidence>
<comment type="similarity">
    <text evidence="4">Belongs to the metallo-beta-lactamase superfamily. Class-B beta-lactamase family.</text>
</comment>
<evidence type="ECO:0000256" key="12">
    <source>
        <dbReference type="ARBA" id="ARBA00023251"/>
    </source>
</evidence>
<comment type="catalytic activity">
    <reaction evidence="1">
        <text>a beta-lactam + H2O = a substituted beta-amino acid</text>
        <dbReference type="Rhea" id="RHEA:20401"/>
        <dbReference type="ChEBI" id="CHEBI:15377"/>
        <dbReference type="ChEBI" id="CHEBI:35627"/>
        <dbReference type="ChEBI" id="CHEBI:140347"/>
        <dbReference type="EC" id="3.5.2.6"/>
    </reaction>
</comment>
<dbReference type="Gene3D" id="3.60.15.10">
    <property type="entry name" value="Ribonuclease Z/Hydroxyacylglutathione hydrolase-like"/>
    <property type="match status" value="1"/>
</dbReference>
<dbReference type="PANTHER" id="PTHR42951:SF4">
    <property type="entry name" value="ACYL-COENZYME A THIOESTERASE MBLAC2"/>
    <property type="match status" value="1"/>
</dbReference>
<comment type="subcellular location">
    <subcellularLocation>
        <location evidence="3">Periplasm</location>
    </subcellularLocation>
</comment>
<evidence type="ECO:0000256" key="9">
    <source>
        <dbReference type="ARBA" id="ARBA00022764"/>
    </source>
</evidence>
<keyword evidence="8" id="KW-0732">Signal</keyword>
<gene>
    <name evidence="14" type="primary">bla</name>
    <name evidence="14" type="ORF">MQE36_01705</name>
</gene>
<evidence type="ECO:0000313" key="15">
    <source>
        <dbReference type="Proteomes" id="UP000829476"/>
    </source>
</evidence>
<dbReference type="SMART" id="SM00849">
    <property type="entry name" value="Lactamase_B"/>
    <property type="match status" value="1"/>
</dbReference>
<comment type="subunit">
    <text evidence="5">Monomer.</text>
</comment>
<dbReference type="PANTHER" id="PTHR42951">
    <property type="entry name" value="METALLO-BETA-LACTAMASE DOMAIN-CONTAINING"/>
    <property type="match status" value="1"/>
</dbReference>
<evidence type="ECO:0000256" key="10">
    <source>
        <dbReference type="ARBA" id="ARBA00022801"/>
    </source>
</evidence>
<comment type="cofactor">
    <cofactor evidence="2">
        <name>Zn(2+)</name>
        <dbReference type="ChEBI" id="CHEBI:29105"/>
    </cofactor>
</comment>
<evidence type="ECO:0000256" key="5">
    <source>
        <dbReference type="ARBA" id="ARBA00011245"/>
    </source>
</evidence>
<dbReference type="SUPFAM" id="SSF56281">
    <property type="entry name" value="Metallo-hydrolase/oxidoreductase"/>
    <property type="match status" value="1"/>
</dbReference>
<name>A0ABY3YMM3_9FLAO</name>
<dbReference type="EMBL" id="CP094326">
    <property type="protein sequence ID" value="UNY99075.1"/>
    <property type="molecule type" value="Genomic_DNA"/>
</dbReference>
<reference evidence="14 15" key="1">
    <citation type="journal article" date="2018" name="Int. J. Syst. Evol. Microbiol.">
        <title>Zhouia spongiae sp. nov., isolated from a marine sponge.</title>
        <authorList>
            <person name="Zhuang L."/>
            <person name="Lin B."/>
            <person name="Qin F."/>
            <person name="Luo L."/>
        </authorList>
    </citation>
    <scope>NUCLEOTIDE SEQUENCE [LARGE SCALE GENOMIC DNA]</scope>
    <source>
        <strain evidence="14 15">HN-Y44</strain>
    </source>
</reference>
<evidence type="ECO:0000256" key="8">
    <source>
        <dbReference type="ARBA" id="ARBA00022729"/>
    </source>
</evidence>
<dbReference type="InterPro" id="IPR036866">
    <property type="entry name" value="RibonucZ/Hydroxyglut_hydro"/>
</dbReference>
<dbReference type="NCBIfam" id="NF012229">
    <property type="entry name" value="bla_class_B_core"/>
    <property type="match status" value="1"/>
</dbReference>
<dbReference type="InterPro" id="IPR058199">
    <property type="entry name" value="BlaB//VIM/IMP-1"/>
</dbReference>
<dbReference type="GO" id="GO:0008800">
    <property type="term" value="F:beta-lactamase activity"/>
    <property type="evidence" value="ECO:0007669"/>
    <property type="project" value="UniProtKB-EC"/>
</dbReference>
<evidence type="ECO:0000259" key="13">
    <source>
        <dbReference type="SMART" id="SM00849"/>
    </source>
</evidence>
<evidence type="ECO:0000313" key="14">
    <source>
        <dbReference type="EMBL" id="UNY99075.1"/>
    </source>
</evidence>
<dbReference type="CDD" id="cd16302">
    <property type="entry name" value="CcrA-like_MBL-B1"/>
    <property type="match status" value="1"/>
</dbReference>
<evidence type="ECO:0000256" key="4">
    <source>
        <dbReference type="ARBA" id="ARBA00005250"/>
    </source>
</evidence>
<dbReference type="InterPro" id="IPR050855">
    <property type="entry name" value="NDM-1-like"/>
</dbReference>
<evidence type="ECO:0000256" key="11">
    <source>
        <dbReference type="ARBA" id="ARBA00022833"/>
    </source>
</evidence>